<dbReference type="InterPro" id="IPR020472">
    <property type="entry name" value="WD40_PAC1"/>
</dbReference>
<dbReference type="InterPro" id="IPR019775">
    <property type="entry name" value="WD40_repeat_CS"/>
</dbReference>
<dbReference type="Gene3D" id="2.130.10.10">
    <property type="entry name" value="YVTN repeat-like/Quinoprotein amine dehydrogenase"/>
    <property type="match status" value="2"/>
</dbReference>
<sequence length="982" mass="110857">MEENSKDCQVINLNIGGTKYMTTVRTLMREENTFFTDILKSDGNQHENVATKLPDGTYFIDRDGELFVYILDYMRTGKLLLPDNFKDTARLKEEVMFYKLENMNELLLPYFNLKYPGRLGSGHANESIVLQSTCETGGFITLGYRGTFAFGRDGQADVKFRKLHRILVCGKVALCREVFADTLNESRDPDREGSERYTSRLYLKHQCLERACDNLAEKGFKLVATCSSGANGLATAGFSVLGAQINTGAQDFVNQRNSGDFEEQRWAHYTEYVFYREPQLATSAIGSDSKNENEPAHRSSVNSLQYDKNTGRLFSAGSDSIIRIWNASNSDNINKDVTSKRYIQSMEHHCDWVNDIVLCCNGHNLISASSDTTIKVWNAKQGFCMSTLRTHQDYVKALAYAKDVELVASAGFDQAIYLWDVGTLTKLTATNNTVTTSSLNGNKNSIYSLAMSSNANVICSGSTEKIIRIWDARCCQKIGKLKGHTDNVKSLLVSDDGSQIISASSDGSVKIWSVGQQRCIGTIQLHNEGVWALATNDNWTELYSGGKDKMIWKTNLRDFSDSLLILEEDNCIQKILFVEENGSKYLWTCGQSENIKRFKISTSNTSQLVFKNVSDNDDDDIGLESKNIISSPIETKHLLNNFNNIKNNIISGDKKKNPHLPPDIIIYGAPSIRQYVVLNDKRHIVTKDTENNVDVWDILQTRKIGQHGKVLINEVVKEYNKRVYVPSWFSVDLKLGMLQIILDETDVFASWVTAREAGLADKTQETKLNYGGIFLKSLFDRWVKSTMCYNEDDDEIDDFHNQTIFQLPLHTTIILSESSGRPILRSCVKDIGNETESAILDDLMPTWAKEAIEKQVPPKFNKIPFALIPYSANLNSTNNNKNSKRERLSATEMLQVRKIMEHVLTKLIGGNDGTVNNSNNYNSNTYNSGSKVVTNSLFLNIENKIELYCNEQKLDPDMDLRSVKHFIWRQGGDVVIVYKQIR</sequence>
<evidence type="ECO:0000256" key="10">
    <source>
        <dbReference type="ARBA" id="ARBA00034111"/>
    </source>
</evidence>
<dbReference type="WBParaSite" id="TCONS_00014639.p1">
    <property type="protein sequence ID" value="TCONS_00014639.p1"/>
    <property type="gene ID" value="XLOC_009853"/>
</dbReference>
<dbReference type="PRINTS" id="PR00320">
    <property type="entry name" value="GPROTEINBRPT"/>
</dbReference>
<keyword evidence="5" id="KW-0677">Repeat</keyword>
<protein>
    <recommendedName>
        <fullName evidence="2">WD repeat-containing protein 48 homolog</fullName>
    </recommendedName>
</protein>
<feature type="repeat" description="WD" evidence="12">
    <location>
        <begin position="481"/>
        <end position="522"/>
    </location>
</feature>
<dbReference type="Pfam" id="PF11816">
    <property type="entry name" value="DUF3337"/>
    <property type="match status" value="1"/>
</dbReference>
<evidence type="ECO:0000256" key="5">
    <source>
        <dbReference type="ARBA" id="ARBA00022737"/>
    </source>
</evidence>
<dbReference type="InterPro" id="IPR036322">
    <property type="entry name" value="WD40_repeat_dom_sf"/>
</dbReference>
<dbReference type="Proteomes" id="UP000035681">
    <property type="component" value="Unplaced"/>
</dbReference>
<keyword evidence="4 12" id="KW-0853">WD repeat</keyword>
<evidence type="ECO:0000256" key="6">
    <source>
        <dbReference type="ARBA" id="ARBA00023018"/>
    </source>
</evidence>
<evidence type="ECO:0000259" key="13">
    <source>
        <dbReference type="PROSITE" id="PS50097"/>
    </source>
</evidence>
<dbReference type="SUPFAM" id="SSF50978">
    <property type="entry name" value="WD40 repeat-like"/>
    <property type="match status" value="1"/>
</dbReference>
<evidence type="ECO:0000256" key="11">
    <source>
        <dbReference type="ARBA" id="ARBA00057758"/>
    </source>
</evidence>
<dbReference type="InterPro" id="IPR057093">
    <property type="entry name" value="H1_KCTD8_12_16"/>
</dbReference>
<evidence type="ECO:0000313" key="15">
    <source>
        <dbReference type="WBParaSite" id="SSTP_0001120700.1"/>
    </source>
</evidence>
<dbReference type="SMART" id="SM00225">
    <property type="entry name" value="BTB"/>
    <property type="match status" value="1"/>
</dbReference>
<accession>A0A0K0EP20</accession>
<dbReference type="GO" id="GO:0042734">
    <property type="term" value="C:presynaptic membrane"/>
    <property type="evidence" value="ECO:0007669"/>
    <property type="project" value="UniProtKB-SubCell"/>
</dbReference>
<keyword evidence="6" id="KW-0770">Synapse</keyword>
<dbReference type="STRING" id="6248.A0A0K0EP20"/>
<comment type="subcellular location">
    <subcellularLocation>
        <location evidence="9">Postsynaptic cell membrane</location>
    </subcellularLocation>
    <subcellularLocation>
        <location evidence="10">Presynaptic cell membrane</location>
    </subcellularLocation>
</comment>
<dbReference type="Pfam" id="PF23110">
    <property type="entry name" value="H1_KCTD8_12_16"/>
    <property type="match status" value="1"/>
</dbReference>
<dbReference type="InterPro" id="IPR021772">
    <property type="entry name" value="WDR48/Bun107"/>
</dbReference>
<reference evidence="15" key="1">
    <citation type="submission" date="2015-08" db="UniProtKB">
        <authorList>
            <consortium name="WormBaseParasite"/>
        </authorList>
    </citation>
    <scope>IDENTIFICATION</scope>
</reference>
<dbReference type="InterPro" id="IPR051246">
    <property type="entry name" value="WDR48"/>
</dbReference>
<dbReference type="InterPro" id="IPR000210">
    <property type="entry name" value="BTB/POZ_dom"/>
</dbReference>
<dbReference type="GO" id="GO:0000724">
    <property type="term" value="P:double-strand break repair via homologous recombination"/>
    <property type="evidence" value="ECO:0007669"/>
    <property type="project" value="TreeGrafter"/>
</dbReference>
<dbReference type="PROSITE" id="PS50294">
    <property type="entry name" value="WD_REPEATS_REGION"/>
    <property type="match status" value="5"/>
</dbReference>
<dbReference type="CDD" id="cd22204">
    <property type="entry name" value="H1_KCTD12-like"/>
    <property type="match status" value="1"/>
</dbReference>
<keyword evidence="7" id="KW-0472">Membrane</keyword>
<organism evidence="15">
    <name type="scientific">Strongyloides stercoralis</name>
    <name type="common">Threadworm</name>
    <dbReference type="NCBI Taxonomy" id="6248"/>
    <lineage>
        <taxon>Eukaryota</taxon>
        <taxon>Metazoa</taxon>
        <taxon>Ecdysozoa</taxon>
        <taxon>Nematoda</taxon>
        <taxon>Chromadorea</taxon>
        <taxon>Rhabditida</taxon>
        <taxon>Tylenchina</taxon>
        <taxon>Panagrolaimomorpha</taxon>
        <taxon>Strongyloidoidea</taxon>
        <taxon>Strongyloididae</taxon>
        <taxon>Strongyloides</taxon>
    </lineage>
</organism>
<dbReference type="CDD" id="cd00200">
    <property type="entry name" value="WD40"/>
    <property type="match status" value="1"/>
</dbReference>
<dbReference type="PANTHER" id="PTHR19862">
    <property type="entry name" value="WD REPEAT-CONTAINING PROTEIN 48"/>
    <property type="match status" value="1"/>
</dbReference>
<dbReference type="PROSITE" id="PS50082">
    <property type="entry name" value="WD_REPEATS_2"/>
    <property type="match status" value="5"/>
</dbReference>
<dbReference type="CDD" id="cd18316">
    <property type="entry name" value="BTB_POZ_KCTD-like"/>
    <property type="match status" value="1"/>
</dbReference>
<feature type="repeat" description="WD" evidence="12">
    <location>
        <begin position="439"/>
        <end position="471"/>
    </location>
</feature>
<evidence type="ECO:0000256" key="1">
    <source>
        <dbReference type="ARBA" id="ARBA00006917"/>
    </source>
</evidence>
<feature type="repeat" description="WD" evidence="12">
    <location>
        <begin position="346"/>
        <end position="387"/>
    </location>
</feature>
<evidence type="ECO:0000256" key="3">
    <source>
        <dbReference type="ARBA" id="ARBA00022475"/>
    </source>
</evidence>
<dbReference type="Pfam" id="PF02214">
    <property type="entry name" value="BTB_2"/>
    <property type="match status" value="1"/>
</dbReference>
<evidence type="ECO:0000256" key="9">
    <source>
        <dbReference type="ARBA" id="ARBA00034100"/>
    </source>
</evidence>
<feature type="repeat" description="WD" evidence="12">
    <location>
        <begin position="294"/>
        <end position="335"/>
    </location>
</feature>
<evidence type="ECO:0000256" key="2">
    <source>
        <dbReference type="ARBA" id="ARBA00021538"/>
    </source>
</evidence>
<proteinExistence type="inferred from homology"/>
<dbReference type="SMART" id="SM00320">
    <property type="entry name" value="WD40"/>
    <property type="match status" value="6"/>
</dbReference>
<dbReference type="Gene3D" id="3.30.710.10">
    <property type="entry name" value="Potassium Channel Kv1.1, Chain A"/>
    <property type="match status" value="1"/>
</dbReference>
<keyword evidence="8" id="KW-0628">Postsynaptic cell membrane</keyword>
<keyword evidence="3" id="KW-1003">Cell membrane</keyword>
<feature type="domain" description="BTB" evidence="13">
    <location>
        <begin position="9"/>
        <end position="83"/>
    </location>
</feature>
<evidence type="ECO:0000256" key="12">
    <source>
        <dbReference type="PROSITE-ProRule" id="PRU00221"/>
    </source>
</evidence>
<dbReference type="InterPro" id="IPR011333">
    <property type="entry name" value="SKP1/BTB/POZ_sf"/>
</dbReference>
<dbReference type="InterPro" id="IPR015943">
    <property type="entry name" value="WD40/YVTN_repeat-like_dom_sf"/>
</dbReference>
<dbReference type="SUPFAM" id="SSF54695">
    <property type="entry name" value="POZ domain"/>
    <property type="match status" value="1"/>
</dbReference>
<dbReference type="PROSITE" id="PS00678">
    <property type="entry name" value="WD_REPEATS_1"/>
    <property type="match status" value="3"/>
</dbReference>
<dbReference type="AlphaFoldDB" id="A0A0K0EP20"/>
<evidence type="ECO:0000313" key="14">
    <source>
        <dbReference type="Proteomes" id="UP000035681"/>
    </source>
</evidence>
<dbReference type="PANTHER" id="PTHR19862:SF14">
    <property type="entry name" value="WD REPEAT-CONTAINING PROTEIN 48"/>
    <property type="match status" value="1"/>
</dbReference>
<feature type="repeat" description="WD" evidence="12">
    <location>
        <begin position="388"/>
        <end position="429"/>
    </location>
</feature>
<dbReference type="WBParaSite" id="SSTP_0001120700.1">
    <property type="protein sequence ID" value="SSTP_0001120700.1"/>
    <property type="gene ID" value="SSTP_0001120700"/>
</dbReference>
<dbReference type="GO" id="GO:0043130">
    <property type="term" value="F:ubiquitin binding"/>
    <property type="evidence" value="ECO:0007669"/>
    <property type="project" value="TreeGrafter"/>
</dbReference>
<evidence type="ECO:0000256" key="4">
    <source>
        <dbReference type="ARBA" id="ARBA00022574"/>
    </source>
</evidence>
<dbReference type="PROSITE" id="PS50097">
    <property type="entry name" value="BTB"/>
    <property type="match status" value="1"/>
</dbReference>
<dbReference type="InterPro" id="IPR003131">
    <property type="entry name" value="T1-type_BTB"/>
</dbReference>
<comment type="similarity">
    <text evidence="1">Belongs to the WD repeat WDR48 family.</text>
</comment>
<keyword evidence="14" id="KW-1185">Reference proteome</keyword>
<evidence type="ECO:0000256" key="7">
    <source>
        <dbReference type="ARBA" id="ARBA00023136"/>
    </source>
</evidence>
<evidence type="ECO:0000256" key="8">
    <source>
        <dbReference type="ARBA" id="ARBA00023257"/>
    </source>
</evidence>
<dbReference type="GO" id="GO:0045211">
    <property type="term" value="C:postsynaptic membrane"/>
    <property type="evidence" value="ECO:0007669"/>
    <property type="project" value="UniProtKB-SubCell"/>
</dbReference>
<dbReference type="InterPro" id="IPR001680">
    <property type="entry name" value="WD40_rpt"/>
</dbReference>
<name>A0A0K0EP20_STRER</name>
<comment type="function">
    <text evidence="11">Auxiliary subunit of GABA-B receptors that determine the pharmacology and kinetics of the receptor response. Increases agonist potency and markedly alter the G-protein signaling of the receptors by accelerating onset and promoting desensitization.</text>
</comment>
<dbReference type="Pfam" id="PF00400">
    <property type="entry name" value="WD40"/>
    <property type="match status" value="5"/>
</dbReference>
<dbReference type="GO" id="GO:0051260">
    <property type="term" value="P:protein homooligomerization"/>
    <property type="evidence" value="ECO:0007669"/>
    <property type="project" value="InterPro"/>
</dbReference>